<gene>
    <name evidence="2" type="ORF">EYR41_006483</name>
</gene>
<name>A0A8H2HMT8_ORBOL</name>
<evidence type="ECO:0000313" key="3">
    <source>
        <dbReference type="Proteomes" id="UP000297595"/>
    </source>
</evidence>
<feature type="transmembrane region" description="Helical" evidence="1">
    <location>
        <begin position="57"/>
        <end position="77"/>
    </location>
</feature>
<dbReference type="EMBL" id="SOZJ01000004">
    <property type="protein sequence ID" value="TGJ67350.1"/>
    <property type="molecule type" value="Genomic_DNA"/>
</dbReference>
<keyword evidence="1" id="KW-0812">Transmembrane</keyword>
<accession>A0A8H2HMT8</accession>
<organism evidence="2 3">
    <name type="scientific">Orbilia oligospora</name>
    <name type="common">Nematode-trapping fungus</name>
    <name type="synonym">Arthrobotrys oligospora</name>
    <dbReference type="NCBI Taxonomy" id="2813651"/>
    <lineage>
        <taxon>Eukaryota</taxon>
        <taxon>Fungi</taxon>
        <taxon>Dikarya</taxon>
        <taxon>Ascomycota</taxon>
        <taxon>Pezizomycotina</taxon>
        <taxon>Orbiliomycetes</taxon>
        <taxon>Orbiliales</taxon>
        <taxon>Orbiliaceae</taxon>
        <taxon>Orbilia</taxon>
    </lineage>
</organism>
<keyword evidence="1" id="KW-1133">Transmembrane helix</keyword>
<comment type="caution">
    <text evidence="2">The sequence shown here is derived from an EMBL/GenBank/DDBJ whole genome shotgun (WGS) entry which is preliminary data.</text>
</comment>
<dbReference type="AlphaFoldDB" id="A0A8H2HMT8"/>
<dbReference type="Proteomes" id="UP000297595">
    <property type="component" value="Unassembled WGS sequence"/>
</dbReference>
<evidence type="ECO:0000313" key="2">
    <source>
        <dbReference type="EMBL" id="TGJ67350.1"/>
    </source>
</evidence>
<sequence length="149" mass="17203">MRLTKNFEITNIYTLQCRLHSAQILRPTDMHVCKPGQRHISSTPNSSTIGEFPKSRLFFIFFIFYLPRVLGASVSGMTSARFNRKSRIVQLQAAKHQSARRDIYLFSDWMTKLQDRRPLVRSRSESLFLGWVHTATNKRTKIGPNNCAG</sequence>
<keyword evidence="1" id="KW-0472">Membrane</keyword>
<reference evidence="2 3" key="1">
    <citation type="submission" date="2019-03" db="EMBL/GenBank/DDBJ databases">
        <title>Nematode-trapping fungi genome.</title>
        <authorList>
            <person name="Vidal-Diez De Ulzurrun G."/>
        </authorList>
    </citation>
    <scope>NUCLEOTIDE SEQUENCE [LARGE SCALE GENOMIC DNA]</scope>
    <source>
        <strain evidence="2 3">TWF154</strain>
    </source>
</reference>
<protein>
    <submittedName>
        <fullName evidence="2">Uncharacterized protein</fullName>
    </submittedName>
</protein>
<evidence type="ECO:0000256" key="1">
    <source>
        <dbReference type="SAM" id="Phobius"/>
    </source>
</evidence>
<proteinExistence type="predicted"/>